<keyword evidence="1" id="KW-0328">Glycosyltransferase</keyword>
<dbReference type="EMBL" id="KV454017">
    <property type="protein sequence ID" value="ODV93773.1"/>
    <property type="molecule type" value="Genomic_DNA"/>
</dbReference>
<evidence type="ECO:0000313" key="4">
    <source>
        <dbReference type="EMBL" id="ODV93773.1"/>
    </source>
</evidence>
<keyword evidence="3" id="KW-1133">Transmembrane helix</keyword>
<name>A0A1E4TPU1_PACTA</name>
<sequence length="212" mass="24038">MGEENKIYISYNHIHKMCQDIAPKIKEFKPDLMIAIGGGGFIPARMLRTCLKEAGKPTLRIYAIILSLYEDLGTVSTAEEAPGVQVKRVQWIDYDQSGVDLINKNVLIIDEVDDTRKTLHYALSELEKDLAKQCKEKGGDPKNTKFGVFVCHNKLKEKKNNYQTISHKRVDISQKMFQILGFVILGKLMILNIIKKCANCKVMIYKKQGTSS</sequence>
<dbReference type="PANTHER" id="PTHR43363:SF1">
    <property type="entry name" value="HYPOXANTHINE-GUANINE PHOSPHORIBOSYLTRANSFERASE"/>
    <property type="match status" value="1"/>
</dbReference>
<dbReference type="InterPro" id="IPR000836">
    <property type="entry name" value="PRTase_dom"/>
</dbReference>
<keyword evidence="2" id="KW-0808">Transferase</keyword>
<evidence type="ECO:0000256" key="2">
    <source>
        <dbReference type="ARBA" id="ARBA00022679"/>
    </source>
</evidence>
<dbReference type="GO" id="GO:0046100">
    <property type="term" value="P:hypoxanthine metabolic process"/>
    <property type="evidence" value="ECO:0007669"/>
    <property type="project" value="TreeGrafter"/>
</dbReference>
<keyword evidence="5" id="KW-1185">Reference proteome</keyword>
<feature type="transmembrane region" description="Helical" evidence="3">
    <location>
        <begin position="176"/>
        <end position="194"/>
    </location>
</feature>
<dbReference type="OrthoDB" id="9973266at2759"/>
<dbReference type="Gene3D" id="3.40.50.2020">
    <property type="match status" value="1"/>
</dbReference>
<dbReference type="Proteomes" id="UP000094236">
    <property type="component" value="Unassembled WGS sequence"/>
</dbReference>
<gene>
    <name evidence="4" type="ORF">PACTADRAFT_35525</name>
</gene>
<dbReference type="PANTHER" id="PTHR43363">
    <property type="entry name" value="HYPOXANTHINE PHOSPHORIBOSYLTRANSFERASE"/>
    <property type="match status" value="1"/>
</dbReference>
<dbReference type="GO" id="GO:0004422">
    <property type="term" value="F:hypoxanthine phosphoribosyltransferase activity"/>
    <property type="evidence" value="ECO:0007669"/>
    <property type="project" value="EnsemblFungi"/>
</dbReference>
<dbReference type="CDD" id="cd06223">
    <property type="entry name" value="PRTases_typeI"/>
    <property type="match status" value="1"/>
</dbReference>
<reference evidence="5" key="1">
    <citation type="submission" date="2016-05" db="EMBL/GenBank/DDBJ databases">
        <title>Comparative genomics of biotechnologically important yeasts.</title>
        <authorList>
            <consortium name="DOE Joint Genome Institute"/>
            <person name="Riley R."/>
            <person name="Haridas S."/>
            <person name="Wolfe K.H."/>
            <person name="Lopes M.R."/>
            <person name="Hittinger C.T."/>
            <person name="Goker M."/>
            <person name="Salamov A."/>
            <person name="Wisecaver J."/>
            <person name="Long T.M."/>
            <person name="Aerts A.L."/>
            <person name="Barry K."/>
            <person name="Choi C."/>
            <person name="Clum A."/>
            <person name="Coughlan A.Y."/>
            <person name="Deshpande S."/>
            <person name="Douglass A.P."/>
            <person name="Hanson S.J."/>
            <person name="Klenk H.-P."/>
            <person name="Labutti K."/>
            <person name="Lapidus A."/>
            <person name="Lindquist E."/>
            <person name="Lipzen A."/>
            <person name="Meier-Kolthoff J.P."/>
            <person name="Ohm R.A."/>
            <person name="Otillar R.P."/>
            <person name="Pangilinan J."/>
            <person name="Peng Y."/>
            <person name="Rokas A."/>
            <person name="Rosa C.A."/>
            <person name="Scheuner C."/>
            <person name="Sibirny A.A."/>
            <person name="Slot J.C."/>
            <person name="Stielow J.B."/>
            <person name="Sun H."/>
            <person name="Kurtzman C.P."/>
            <person name="Blackwell M."/>
            <person name="Grigoriev I.V."/>
            <person name="Jeffries T.W."/>
        </authorList>
    </citation>
    <scope>NUCLEOTIDE SEQUENCE [LARGE SCALE GENOMIC DNA]</scope>
    <source>
        <strain evidence="5">NRRL Y-2460</strain>
    </source>
</reference>
<evidence type="ECO:0000313" key="5">
    <source>
        <dbReference type="Proteomes" id="UP000094236"/>
    </source>
</evidence>
<keyword evidence="3" id="KW-0812">Transmembrane</keyword>
<dbReference type="GO" id="GO:0032264">
    <property type="term" value="P:IMP salvage"/>
    <property type="evidence" value="ECO:0007669"/>
    <property type="project" value="EnsemblFungi"/>
</dbReference>
<evidence type="ECO:0000256" key="1">
    <source>
        <dbReference type="ARBA" id="ARBA00022676"/>
    </source>
</evidence>
<organism evidence="4 5">
    <name type="scientific">Pachysolen tannophilus NRRL Y-2460</name>
    <dbReference type="NCBI Taxonomy" id="669874"/>
    <lineage>
        <taxon>Eukaryota</taxon>
        <taxon>Fungi</taxon>
        <taxon>Dikarya</taxon>
        <taxon>Ascomycota</taxon>
        <taxon>Saccharomycotina</taxon>
        <taxon>Pichiomycetes</taxon>
        <taxon>Pachysolenaceae</taxon>
        <taxon>Pachysolen</taxon>
    </lineage>
</organism>
<dbReference type="AlphaFoldDB" id="A0A1E4TPU1"/>
<protein>
    <recommendedName>
        <fullName evidence="6">Phosphoribosyltransferase domain-containing protein</fullName>
    </recommendedName>
</protein>
<dbReference type="GO" id="GO:0032265">
    <property type="term" value="P:XMP salvage"/>
    <property type="evidence" value="ECO:0007669"/>
    <property type="project" value="TreeGrafter"/>
</dbReference>
<dbReference type="STRING" id="669874.A0A1E4TPU1"/>
<evidence type="ECO:0008006" key="6">
    <source>
        <dbReference type="Google" id="ProtNLM"/>
    </source>
</evidence>
<dbReference type="GO" id="GO:0005737">
    <property type="term" value="C:cytoplasm"/>
    <property type="evidence" value="ECO:0007669"/>
    <property type="project" value="TreeGrafter"/>
</dbReference>
<accession>A0A1E4TPU1</accession>
<dbReference type="InterPro" id="IPR029057">
    <property type="entry name" value="PRTase-like"/>
</dbReference>
<dbReference type="SUPFAM" id="SSF53271">
    <property type="entry name" value="PRTase-like"/>
    <property type="match status" value="1"/>
</dbReference>
<keyword evidence="3" id="KW-0472">Membrane</keyword>
<dbReference type="GO" id="GO:0032263">
    <property type="term" value="P:GMP salvage"/>
    <property type="evidence" value="ECO:0007669"/>
    <property type="project" value="EnsemblFungi"/>
</dbReference>
<proteinExistence type="predicted"/>
<evidence type="ECO:0000256" key="3">
    <source>
        <dbReference type="SAM" id="Phobius"/>
    </source>
</evidence>